<comment type="caution">
    <text evidence="3">The sequence shown here is derived from an EMBL/GenBank/DDBJ whole genome shotgun (WGS) entry which is preliminary data.</text>
</comment>
<organism evidence="3 4">
    <name type="scientific">Ascosphaera apis ARSEF 7405</name>
    <dbReference type="NCBI Taxonomy" id="392613"/>
    <lineage>
        <taxon>Eukaryota</taxon>
        <taxon>Fungi</taxon>
        <taxon>Dikarya</taxon>
        <taxon>Ascomycota</taxon>
        <taxon>Pezizomycotina</taxon>
        <taxon>Eurotiomycetes</taxon>
        <taxon>Eurotiomycetidae</taxon>
        <taxon>Onygenales</taxon>
        <taxon>Ascosphaeraceae</taxon>
        <taxon>Ascosphaera</taxon>
    </lineage>
</organism>
<name>A0A166NY53_9EURO</name>
<proteinExistence type="predicted"/>
<dbReference type="Proteomes" id="UP000242877">
    <property type="component" value="Unassembled WGS sequence"/>
</dbReference>
<dbReference type="AlphaFoldDB" id="A0A166NY53"/>
<accession>A0A166NY53</accession>
<dbReference type="EMBL" id="AZGZ01000009">
    <property type="protein sequence ID" value="KZZ93190.1"/>
    <property type="molecule type" value="Genomic_DNA"/>
</dbReference>
<evidence type="ECO:0000313" key="4">
    <source>
        <dbReference type="Proteomes" id="UP000242877"/>
    </source>
</evidence>
<feature type="compositionally biased region" description="Low complexity" evidence="1">
    <location>
        <begin position="48"/>
        <end position="72"/>
    </location>
</feature>
<evidence type="ECO:0008006" key="5">
    <source>
        <dbReference type="Google" id="ProtNLM"/>
    </source>
</evidence>
<evidence type="ECO:0000256" key="2">
    <source>
        <dbReference type="SAM" id="Phobius"/>
    </source>
</evidence>
<reference evidence="3 4" key="1">
    <citation type="journal article" date="2016" name="Genome Biol. Evol.">
        <title>Divergent and convergent evolution of fungal pathogenicity.</title>
        <authorList>
            <person name="Shang Y."/>
            <person name="Xiao G."/>
            <person name="Zheng P."/>
            <person name="Cen K."/>
            <person name="Zhan S."/>
            <person name="Wang C."/>
        </authorList>
    </citation>
    <scope>NUCLEOTIDE SEQUENCE [LARGE SCALE GENOMIC DNA]</scope>
    <source>
        <strain evidence="3 4">ARSEF 7405</strain>
    </source>
</reference>
<feature type="transmembrane region" description="Helical" evidence="2">
    <location>
        <begin position="112"/>
        <end position="133"/>
    </location>
</feature>
<evidence type="ECO:0000256" key="1">
    <source>
        <dbReference type="SAM" id="MobiDB-lite"/>
    </source>
</evidence>
<evidence type="ECO:0000313" key="3">
    <source>
        <dbReference type="EMBL" id="KZZ93190.1"/>
    </source>
</evidence>
<keyword evidence="2" id="KW-0812">Transmembrane</keyword>
<feature type="region of interest" description="Disordered" evidence="1">
    <location>
        <begin position="46"/>
        <end position="95"/>
    </location>
</feature>
<feature type="transmembrane region" description="Helical" evidence="2">
    <location>
        <begin position="179"/>
        <end position="204"/>
    </location>
</feature>
<feature type="transmembrane region" description="Helical" evidence="2">
    <location>
        <begin position="140"/>
        <end position="159"/>
    </location>
</feature>
<keyword evidence="2" id="KW-1133">Transmembrane helix</keyword>
<keyword evidence="4" id="KW-1185">Reference proteome</keyword>
<protein>
    <recommendedName>
        <fullName evidence="5">Transmembrane protein</fullName>
    </recommendedName>
</protein>
<dbReference type="VEuPathDB" id="FungiDB:AAP_02656"/>
<keyword evidence="2" id="KW-0472">Membrane</keyword>
<sequence>MPHPPCALDEVWAGYRRPLTRRTLSQFQHEQSSDMGDTFVRISIYPGSQTSSSEESSDNHTNSSTSRKSSLSAVGEVVPEDRSVGSPEPPLSVISEEDGINLPQEDVVDTPWYRSVWIIVPVMLTILFAVWIFHSDEEVLKEWAGVYIMAMLIISNYLLKNGWGNGRVDEIYAVLLKWFFRLIVFVIYLAAALLFAVVVCLCLFPQRPTPPKIPERDLSEVSMFFTQSLYHAVRGSVVLAVSAVQNSWQRSFFARYE</sequence>
<gene>
    <name evidence="3" type="ORF">AAP_02656</name>
</gene>